<dbReference type="Proteomes" id="UP001220324">
    <property type="component" value="Unassembled WGS sequence"/>
</dbReference>
<reference evidence="2 3" key="1">
    <citation type="journal article" date="2023" name="IMA Fungus">
        <title>Comparative genomic study of the Penicillium genus elucidates a diverse pangenome and 15 lateral gene transfer events.</title>
        <authorList>
            <person name="Petersen C."/>
            <person name="Sorensen T."/>
            <person name="Nielsen M.R."/>
            <person name="Sondergaard T.E."/>
            <person name="Sorensen J.L."/>
            <person name="Fitzpatrick D.A."/>
            <person name="Frisvad J.C."/>
            <person name="Nielsen K.L."/>
        </authorList>
    </citation>
    <scope>NUCLEOTIDE SEQUENCE [LARGE SCALE GENOMIC DNA]</scope>
    <source>
        <strain evidence="2 3">IBT 35679</strain>
    </source>
</reference>
<dbReference type="Gene3D" id="3.60.130.10">
    <property type="entry name" value="Clavaminate synthase-like"/>
    <property type="match status" value="1"/>
</dbReference>
<evidence type="ECO:0008006" key="4">
    <source>
        <dbReference type="Google" id="ProtNLM"/>
    </source>
</evidence>
<sequence>MHQVLSRTTSYRHITRGSLTQLRRGCVKSQSISTVASAVPHLVAPNLASAQHLPHVRNASEILQKYGILKISLQFEDRDSKYLESLILNFHRHHGHGLPISHSATCGWFWDVRPCTANFQTKNYRARSETMEEFPWHTDCSYENPTPRFFALQVLQPDRCGGGTLSVMNVEQLSRFLSPSTLVALFQPEYSIAIPPEFIKDANEQKILGSILATDGKNKDTIMRFRRDIITPMSVRAKKALYELEHTLQQHEVQSRAVLHLTPDVLPGGSIILLDNRRWLHARNEIHDPERHLRRVRWDSVPFPMGEMSVTRDQ</sequence>
<keyword evidence="1" id="KW-0560">Oxidoreductase</keyword>
<evidence type="ECO:0000313" key="2">
    <source>
        <dbReference type="EMBL" id="KAJ5526265.1"/>
    </source>
</evidence>
<keyword evidence="3" id="KW-1185">Reference proteome</keyword>
<dbReference type="AlphaFoldDB" id="A0AAD6GC54"/>
<evidence type="ECO:0000313" key="3">
    <source>
        <dbReference type="Proteomes" id="UP001220324"/>
    </source>
</evidence>
<dbReference type="EMBL" id="JAQIZZ010000008">
    <property type="protein sequence ID" value="KAJ5526265.1"/>
    <property type="molecule type" value="Genomic_DNA"/>
</dbReference>
<evidence type="ECO:0000256" key="1">
    <source>
        <dbReference type="ARBA" id="ARBA00023002"/>
    </source>
</evidence>
<gene>
    <name evidence="2" type="ORF">N7494_012915</name>
</gene>
<proteinExistence type="predicted"/>
<comment type="caution">
    <text evidence="2">The sequence shown here is derived from an EMBL/GenBank/DDBJ whole genome shotgun (WGS) entry which is preliminary data.</text>
</comment>
<accession>A0AAD6GC54</accession>
<protein>
    <recommendedName>
        <fullName evidence="4">TauD/TfdA-like domain-containing protein</fullName>
    </recommendedName>
</protein>
<dbReference type="SUPFAM" id="SSF51197">
    <property type="entry name" value="Clavaminate synthase-like"/>
    <property type="match status" value="1"/>
</dbReference>
<name>A0AAD6GC54_9EURO</name>
<dbReference type="InterPro" id="IPR042098">
    <property type="entry name" value="TauD-like_sf"/>
</dbReference>
<organism evidence="2 3">
    <name type="scientific">Penicillium frequentans</name>
    <dbReference type="NCBI Taxonomy" id="3151616"/>
    <lineage>
        <taxon>Eukaryota</taxon>
        <taxon>Fungi</taxon>
        <taxon>Dikarya</taxon>
        <taxon>Ascomycota</taxon>
        <taxon>Pezizomycotina</taxon>
        <taxon>Eurotiomycetes</taxon>
        <taxon>Eurotiomycetidae</taxon>
        <taxon>Eurotiales</taxon>
        <taxon>Aspergillaceae</taxon>
        <taxon>Penicillium</taxon>
    </lineage>
</organism>
<dbReference type="GO" id="GO:0016491">
    <property type="term" value="F:oxidoreductase activity"/>
    <property type="evidence" value="ECO:0007669"/>
    <property type="project" value="UniProtKB-KW"/>
</dbReference>